<dbReference type="GO" id="GO:0005634">
    <property type="term" value="C:nucleus"/>
    <property type="evidence" value="ECO:0007669"/>
    <property type="project" value="UniProtKB-SubCell"/>
</dbReference>
<evidence type="ECO:0000256" key="2">
    <source>
        <dbReference type="ARBA" id="ARBA00004210"/>
    </source>
</evidence>
<dbReference type="AlphaFoldDB" id="E2AFD7"/>
<dbReference type="OrthoDB" id="9983138at2759"/>
<dbReference type="InParanoid" id="E2AFD7"/>
<dbReference type="Pfam" id="PF14799">
    <property type="entry name" value="FAM195"/>
    <property type="match status" value="1"/>
</dbReference>
<proteinExistence type="inferred from homology"/>
<comment type="similarity">
    <text evidence="3">Belongs to the MCRIP family.</text>
</comment>
<dbReference type="OMA" id="YESWNQV"/>
<keyword evidence="5" id="KW-0539">Nucleus</keyword>
<evidence type="ECO:0000313" key="7">
    <source>
        <dbReference type="Proteomes" id="UP000000311"/>
    </source>
</evidence>
<dbReference type="InterPro" id="IPR029428">
    <property type="entry name" value="MCRIP"/>
</dbReference>
<gene>
    <name evidence="6" type="ORF">EAG_07328</name>
</gene>
<sequence length="164" mass="19150">MYTVSKGPSKIVAKTRRGISQKLERLETLRDMTRKADPEDPDHEVTRTYNEVSIHIFHAHSNVPKPVFHINGKSKLISQRHQMQEDISPQHKELVLFIRQSWNQVSTLQRCECCNGTECTEFCNPNSIVYYNDGEPNNSLQDFKPFDLESWWGKRLFNNITKSL</sequence>
<evidence type="ECO:0000256" key="1">
    <source>
        <dbReference type="ARBA" id="ARBA00004123"/>
    </source>
</evidence>
<dbReference type="EMBL" id="GL439108">
    <property type="protein sequence ID" value="EFN67830.1"/>
    <property type="molecule type" value="Genomic_DNA"/>
</dbReference>
<reference evidence="6 7" key="1">
    <citation type="journal article" date="2010" name="Science">
        <title>Genomic comparison of the ants Camponotus floridanus and Harpegnathos saltator.</title>
        <authorList>
            <person name="Bonasio R."/>
            <person name="Zhang G."/>
            <person name="Ye C."/>
            <person name="Mutti N.S."/>
            <person name="Fang X."/>
            <person name="Qin N."/>
            <person name="Donahue G."/>
            <person name="Yang P."/>
            <person name="Li Q."/>
            <person name="Li C."/>
            <person name="Zhang P."/>
            <person name="Huang Z."/>
            <person name="Berger S.L."/>
            <person name="Reinberg D."/>
            <person name="Wang J."/>
            <person name="Liebig J."/>
        </authorList>
    </citation>
    <scope>NUCLEOTIDE SEQUENCE [LARGE SCALE GENOMIC DNA]</scope>
    <source>
        <strain evidence="7">C129</strain>
    </source>
</reference>
<protein>
    <submittedName>
        <fullName evidence="6">Uncharacterized protein C16orf14-like protein</fullName>
    </submittedName>
</protein>
<keyword evidence="7" id="KW-1185">Reference proteome</keyword>
<evidence type="ECO:0000256" key="4">
    <source>
        <dbReference type="ARBA" id="ARBA00022490"/>
    </source>
</evidence>
<keyword evidence="4" id="KW-0963">Cytoplasm</keyword>
<dbReference type="GO" id="GO:0010494">
    <property type="term" value="C:cytoplasmic stress granule"/>
    <property type="evidence" value="ECO:0007669"/>
    <property type="project" value="UniProtKB-SubCell"/>
</dbReference>
<dbReference type="STRING" id="104421.E2AFD7"/>
<accession>E2AFD7</accession>
<evidence type="ECO:0000256" key="5">
    <source>
        <dbReference type="ARBA" id="ARBA00023242"/>
    </source>
</evidence>
<dbReference type="FunCoup" id="E2AFD7">
    <property type="interactions" value="1"/>
</dbReference>
<evidence type="ECO:0000256" key="3">
    <source>
        <dbReference type="ARBA" id="ARBA00010821"/>
    </source>
</evidence>
<dbReference type="Proteomes" id="UP000000311">
    <property type="component" value="Unassembled WGS sequence"/>
</dbReference>
<evidence type="ECO:0000313" key="6">
    <source>
        <dbReference type="EMBL" id="EFN67830.1"/>
    </source>
</evidence>
<name>E2AFD7_CAMFO</name>
<organism evidence="7">
    <name type="scientific">Camponotus floridanus</name>
    <name type="common">Florida carpenter ant</name>
    <dbReference type="NCBI Taxonomy" id="104421"/>
    <lineage>
        <taxon>Eukaryota</taxon>
        <taxon>Metazoa</taxon>
        <taxon>Ecdysozoa</taxon>
        <taxon>Arthropoda</taxon>
        <taxon>Hexapoda</taxon>
        <taxon>Insecta</taxon>
        <taxon>Pterygota</taxon>
        <taxon>Neoptera</taxon>
        <taxon>Endopterygota</taxon>
        <taxon>Hymenoptera</taxon>
        <taxon>Apocrita</taxon>
        <taxon>Aculeata</taxon>
        <taxon>Formicoidea</taxon>
        <taxon>Formicidae</taxon>
        <taxon>Formicinae</taxon>
        <taxon>Camponotus</taxon>
    </lineage>
</organism>
<comment type="subcellular location">
    <subcellularLocation>
        <location evidence="2">Cytoplasm</location>
        <location evidence="2">Stress granule</location>
    </subcellularLocation>
    <subcellularLocation>
        <location evidence="1">Nucleus</location>
    </subcellularLocation>
</comment>